<proteinExistence type="predicted"/>
<accession>Q4A9Z5</accession>
<reference evidence="1 2" key="1">
    <citation type="journal article" date="2005" name="J. Bacteriol.">
        <title>Swine and poultry pathogens: the complete genome sequences of two strains of Mycoplasma hyopneumoniae and a strain of Mycoplasma synoviae.</title>
        <authorList>
            <person name="Vasconcelos A.T."/>
            <person name="Ferreira H.B."/>
            <person name="Bizarro C.V."/>
            <person name="Bonatto S.L."/>
            <person name="Carvalho M.O."/>
            <person name="Pinto P.M."/>
            <person name="Almeida D.F."/>
            <person name="Almeida L.G."/>
            <person name="Almeida R."/>
            <person name="Alves-Filho L."/>
            <person name="Assuncao E.N."/>
            <person name="Azevedo V.A."/>
            <person name="Bogo M.R."/>
            <person name="Brigido M.M."/>
            <person name="Brocchi M."/>
            <person name="Burity H.A."/>
            <person name="Camargo A.A."/>
            <person name="Camargo S.S."/>
            <person name="Carepo M.S."/>
            <person name="Carraro D.M."/>
            <person name="de Mattos Cascardo J.C."/>
            <person name="Castro L.A."/>
            <person name="Cavalcanti G."/>
            <person name="Chemale G."/>
            <person name="Collevatti R.G."/>
            <person name="Cunha C.W."/>
            <person name="Dallagiovanna B."/>
            <person name="Dambros B.P."/>
            <person name="Dellagostin O.A."/>
            <person name="Falcao C."/>
            <person name="Fantinatti-Garboggini F."/>
            <person name="Felipe M.S."/>
            <person name="Fiorentin L."/>
            <person name="Franco G.R."/>
            <person name="Freitas N.S."/>
            <person name="Frias D."/>
            <person name="Grangeiro T.B."/>
            <person name="Grisard E.C."/>
            <person name="Guimaraes C.T."/>
            <person name="Hungria M."/>
            <person name="Jardim S.N."/>
            <person name="Krieger M.A."/>
            <person name="Laurino J.P."/>
            <person name="Lima L.F."/>
            <person name="Lopes M.I."/>
            <person name="Loreto E.L."/>
            <person name="Madeira H.M."/>
            <person name="Manfio G.P."/>
            <person name="Maranhao A.Q."/>
            <person name="Martinkovics C.T."/>
            <person name="Medeiros S.R."/>
            <person name="Moreira M.A."/>
            <person name="Neiva M."/>
            <person name="Ramalho-Neto C.E."/>
            <person name="Nicolas M.F."/>
            <person name="Oliveira S.C."/>
            <person name="Paixao R.F."/>
            <person name="Pedrosa F.O."/>
            <person name="Pena S.D."/>
            <person name="Pereira M."/>
            <person name="Pereira-Ferrari L."/>
            <person name="Piffer I."/>
            <person name="Pinto L.S."/>
            <person name="Potrich D.P."/>
            <person name="Salim A.C."/>
            <person name="Santos F.R."/>
            <person name="Schmitt R."/>
            <person name="Schneider M.P."/>
            <person name="Schrank A."/>
            <person name="Schrank I.S."/>
            <person name="Schuck A.F."/>
            <person name="Seuanez H.N."/>
            <person name="Silva D.W."/>
            <person name="Silva R."/>
            <person name="Silva S.C."/>
            <person name="Soares C.M."/>
            <person name="Souza K.R."/>
            <person name="Souza R.C."/>
            <person name="Staats C.C."/>
            <person name="Steffens M.B."/>
            <person name="Teixeira S.M."/>
            <person name="Urmenyi T.P."/>
            <person name="Vainstein M.H."/>
            <person name="Zuccherato L.W."/>
            <person name="Simpson A.J."/>
            <person name="Zaha A."/>
        </authorList>
    </citation>
    <scope>NUCLEOTIDE SEQUENCE [LARGE SCALE GENOMIC DNA]</scope>
    <source>
        <strain evidence="2">J / ATCC 25934 / NCTC 10110</strain>
    </source>
</reference>
<protein>
    <submittedName>
        <fullName evidence="1">Uncharacterized protein</fullName>
    </submittedName>
</protein>
<evidence type="ECO:0000313" key="1">
    <source>
        <dbReference type="EMBL" id="AAZ44426.2"/>
    </source>
</evidence>
<dbReference type="EMBL" id="AE017243">
    <property type="protein sequence ID" value="AAZ44426.2"/>
    <property type="molecule type" value="Genomic_DNA"/>
</dbReference>
<dbReference type="HOGENOM" id="CLU_194529_0_0_14"/>
<name>Q4A9Z5_MESHJ</name>
<evidence type="ECO:0000313" key="2">
    <source>
        <dbReference type="Proteomes" id="UP000000548"/>
    </source>
</evidence>
<dbReference type="KEGG" id="mhj:MHJ_0689"/>
<organism evidence="1 2">
    <name type="scientific">Mesomycoplasma hyopneumoniae (strain J / ATCC 25934 / NCTC 10110)</name>
    <name type="common">Mycoplasma hyopneumoniae</name>
    <dbReference type="NCBI Taxonomy" id="262719"/>
    <lineage>
        <taxon>Bacteria</taxon>
        <taxon>Bacillati</taxon>
        <taxon>Mycoplasmatota</taxon>
        <taxon>Mycoplasmoidales</taxon>
        <taxon>Metamycoplasmataceae</taxon>
        <taxon>Mesomycoplasma</taxon>
    </lineage>
</organism>
<dbReference type="AlphaFoldDB" id="Q4A9Z5"/>
<sequence length="82" mass="10007">MDRNSQFFAIFTFQFQVIICSQNCDFDLLVFLDEYYYYYNSQFCPKTRLAYSVYVHHFRFGYFFHSLNVGLIPPLRAPKQKF</sequence>
<dbReference type="Proteomes" id="UP000000548">
    <property type="component" value="Chromosome"/>
</dbReference>
<gene>
    <name evidence="1" type="ordered locus">MHJ_0689</name>
</gene>